<evidence type="ECO:0000256" key="2">
    <source>
        <dbReference type="ARBA" id="ARBA00022723"/>
    </source>
</evidence>
<evidence type="ECO:0000256" key="7">
    <source>
        <dbReference type="SAM" id="Phobius"/>
    </source>
</evidence>
<name>A0AA35X3P0_GEOBA</name>
<feature type="domain" description="Peptidase M48" evidence="8">
    <location>
        <begin position="133"/>
        <end position="273"/>
    </location>
</feature>
<comment type="similarity">
    <text evidence="6">Belongs to the peptidase M48 family.</text>
</comment>
<keyword evidence="3 6" id="KW-0378">Hydrolase</keyword>
<feature type="transmembrane region" description="Helical" evidence="7">
    <location>
        <begin position="183"/>
        <end position="205"/>
    </location>
</feature>
<feature type="non-terminal residue" evidence="9">
    <location>
        <position position="1"/>
    </location>
</feature>
<evidence type="ECO:0000256" key="4">
    <source>
        <dbReference type="ARBA" id="ARBA00022833"/>
    </source>
</evidence>
<reference evidence="9" key="1">
    <citation type="submission" date="2023-03" db="EMBL/GenBank/DDBJ databases">
        <authorList>
            <person name="Steffen K."/>
            <person name="Cardenas P."/>
        </authorList>
    </citation>
    <scope>NUCLEOTIDE SEQUENCE</scope>
</reference>
<feature type="transmembrane region" description="Helical" evidence="7">
    <location>
        <begin position="153"/>
        <end position="171"/>
    </location>
</feature>
<evidence type="ECO:0000313" key="10">
    <source>
        <dbReference type="Proteomes" id="UP001174909"/>
    </source>
</evidence>
<dbReference type="Proteomes" id="UP001174909">
    <property type="component" value="Unassembled WGS sequence"/>
</dbReference>
<keyword evidence="10" id="KW-1185">Reference proteome</keyword>
<dbReference type="PANTHER" id="PTHR21824">
    <property type="entry name" value="TRANSMEMBRANE PROTEIN 177"/>
    <property type="match status" value="1"/>
</dbReference>
<gene>
    <name evidence="9" type="ORF">GBAR_LOCUS24540</name>
</gene>
<evidence type="ECO:0000256" key="1">
    <source>
        <dbReference type="ARBA" id="ARBA00022670"/>
    </source>
</evidence>
<dbReference type="PANTHER" id="PTHR21824:SF4">
    <property type="entry name" value="TRANSMEMBRANE PROTEIN 177"/>
    <property type="match status" value="1"/>
</dbReference>
<keyword evidence="5 6" id="KW-0482">Metalloprotease</keyword>
<keyword evidence="7" id="KW-1133">Transmembrane helix</keyword>
<dbReference type="InterPro" id="IPR026620">
    <property type="entry name" value="TMEM177"/>
</dbReference>
<evidence type="ECO:0000256" key="5">
    <source>
        <dbReference type="ARBA" id="ARBA00023049"/>
    </source>
</evidence>
<sequence length="278" mass="30524">MSRIYRMRNAVYCCAGGLLCLNFIPHTFPSLPARSLSWVGNEPPPQLVDHVHKIAHVMGLPQTEKINVFLGKGLTSMTFGSTWLPNGAAIGLPRTVLFQNPEDVRNSFLESAGAPIDWDSELGTSLTAALTPSTQQINFVIAHEVAHLKNSDWMARVVLPPVTLVLAYHVARAVPQYVAPKHGLAGFVLVMAASLAVYLQLVASLSHRQEFRADKTAAQCSSGYAQGGLDHFAKRMKVDSALQLRKKASTLDRFKPSFDLHPPVQDRFDRLQTLMANS</sequence>
<accession>A0AA35X3P0</accession>
<keyword evidence="1 6" id="KW-0645">Protease</keyword>
<dbReference type="InterPro" id="IPR001915">
    <property type="entry name" value="Peptidase_M48"/>
</dbReference>
<comment type="caution">
    <text evidence="9">The sequence shown here is derived from an EMBL/GenBank/DDBJ whole genome shotgun (WGS) entry which is preliminary data.</text>
</comment>
<organism evidence="9 10">
    <name type="scientific">Geodia barretti</name>
    <name type="common">Barrett's horny sponge</name>
    <dbReference type="NCBI Taxonomy" id="519541"/>
    <lineage>
        <taxon>Eukaryota</taxon>
        <taxon>Metazoa</taxon>
        <taxon>Porifera</taxon>
        <taxon>Demospongiae</taxon>
        <taxon>Heteroscleromorpha</taxon>
        <taxon>Tetractinellida</taxon>
        <taxon>Astrophorina</taxon>
        <taxon>Geodiidae</taxon>
        <taxon>Geodia</taxon>
    </lineage>
</organism>
<evidence type="ECO:0000256" key="3">
    <source>
        <dbReference type="ARBA" id="ARBA00022801"/>
    </source>
</evidence>
<dbReference type="GO" id="GO:0046872">
    <property type="term" value="F:metal ion binding"/>
    <property type="evidence" value="ECO:0007669"/>
    <property type="project" value="UniProtKB-KW"/>
</dbReference>
<keyword evidence="2" id="KW-0479">Metal-binding</keyword>
<dbReference type="Pfam" id="PF01435">
    <property type="entry name" value="Peptidase_M48"/>
    <property type="match status" value="1"/>
</dbReference>
<comment type="cofactor">
    <cofactor evidence="6">
        <name>Zn(2+)</name>
        <dbReference type="ChEBI" id="CHEBI:29105"/>
    </cofactor>
    <text evidence="6">Binds 1 zinc ion per subunit.</text>
</comment>
<dbReference type="AlphaFoldDB" id="A0AA35X3P0"/>
<protein>
    <submittedName>
        <fullName evidence="9">Transmembrane protein 177</fullName>
    </submittedName>
</protein>
<dbReference type="GO" id="GO:0016020">
    <property type="term" value="C:membrane"/>
    <property type="evidence" value="ECO:0007669"/>
    <property type="project" value="TreeGrafter"/>
</dbReference>
<keyword evidence="7" id="KW-0472">Membrane</keyword>
<keyword evidence="7 9" id="KW-0812">Transmembrane</keyword>
<keyword evidence="4 6" id="KW-0862">Zinc</keyword>
<dbReference type="GO" id="GO:0004222">
    <property type="term" value="F:metalloendopeptidase activity"/>
    <property type="evidence" value="ECO:0007669"/>
    <property type="project" value="InterPro"/>
</dbReference>
<evidence type="ECO:0000256" key="6">
    <source>
        <dbReference type="RuleBase" id="RU003983"/>
    </source>
</evidence>
<dbReference type="GO" id="GO:0006508">
    <property type="term" value="P:proteolysis"/>
    <property type="evidence" value="ECO:0007669"/>
    <property type="project" value="UniProtKB-KW"/>
</dbReference>
<dbReference type="EMBL" id="CASHTH010003384">
    <property type="protein sequence ID" value="CAI8044198.1"/>
    <property type="molecule type" value="Genomic_DNA"/>
</dbReference>
<evidence type="ECO:0000259" key="8">
    <source>
        <dbReference type="Pfam" id="PF01435"/>
    </source>
</evidence>
<proteinExistence type="inferred from homology"/>
<evidence type="ECO:0000313" key="9">
    <source>
        <dbReference type="EMBL" id="CAI8044198.1"/>
    </source>
</evidence>